<feature type="chain" id="PRO_5029911611" evidence="2">
    <location>
        <begin position="21"/>
        <end position="393"/>
    </location>
</feature>
<dbReference type="PROSITE" id="PS51782">
    <property type="entry name" value="LYSM"/>
    <property type="match status" value="1"/>
</dbReference>
<evidence type="ECO:0000256" key="1">
    <source>
        <dbReference type="ARBA" id="ARBA00007734"/>
    </source>
</evidence>
<evidence type="ECO:0000256" key="2">
    <source>
        <dbReference type="SAM" id="SignalP"/>
    </source>
</evidence>
<dbReference type="RefSeq" id="WP_160908953.1">
    <property type="nucleotide sequence ID" value="NZ_WVHS01000007.1"/>
</dbReference>
<dbReference type="PANTHER" id="PTHR37423:SF2">
    <property type="entry name" value="MEMBRANE-BOUND LYTIC MUREIN TRANSGLYCOSYLASE C"/>
    <property type="match status" value="1"/>
</dbReference>
<dbReference type="SUPFAM" id="SSF53955">
    <property type="entry name" value="Lysozyme-like"/>
    <property type="match status" value="1"/>
</dbReference>
<accession>A0A7K1Y4B1</accession>
<name>A0A7K1Y4B1_9SPHI</name>
<dbReference type="InterPro" id="IPR008258">
    <property type="entry name" value="Transglycosylase_SLT_dom_1"/>
</dbReference>
<dbReference type="Pfam" id="PF01476">
    <property type="entry name" value="LysM"/>
    <property type="match status" value="1"/>
</dbReference>
<dbReference type="InterPro" id="IPR018392">
    <property type="entry name" value="LysM"/>
</dbReference>
<gene>
    <name evidence="4" type="ORF">GS398_21815</name>
</gene>
<evidence type="ECO:0000313" key="5">
    <source>
        <dbReference type="Proteomes" id="UP000451233"/>
    </source>
</evidence>
<organism evidence="4 5">
    <name type="scientific">Hufsiella ginkgonis</name>
    <dbReference type="NCBI Taxonomy" id="2695274"/>
    <lineage>
        <taxon>Bacteria</taxon>
        <taxon>Pseudomonadati</taxon>
        <taxon>Bacteroidota</taxon>
        <taxon>Sphingobacteriia</taxon>
        <taxon>Sphingobacteriales</taxon>
        <taxon>Sphingobacteriaceae</taxon>
        <taxon>Hufsiella</taxon>
    </lineage>
</organism>
<feature type="domain" description="LysM" evidence="3">
    <location>
        <begin position="346"/>
        <end position="390"/>
    </location>
</feature>
<dbReference type="Gene3D" id="1.10.530.10">
    <property type="match status" value="1"/>
</dbReference>
<dbReference type="InterPro" id="IPR036779">
    <property type="entry name" value="LysM_dom_sf"/>
</dbReference>
<evidence type="ECO:0000259" key="3">
    <source>
        <dbReference type="PROSITE" id="PS51782"/>
    </source>
</evidence>
<reference evidence="4 5" key="1">
    <citation type="submission" date="2019-11" db="EMBL/GenBank/DDBJ databases">
        <title>Pedobacter sp. HMF7056 Genome sequencing and assembly.</title>
        <authorList>
            <person name="Kang H."/>
            <person name="Kim H."/>
            <person name="Joh K."/>
        </authorList>
    </citation>
    <scope>NUCLEOTIDE SEQUENCE [LARGE SCALE GENOMIC DNA]</scope>
    <source>
        <strain evidence="4 5">HMF7056</strain>
    </source>
</reference>
<dbReference type="InterPro" id="IPR023346">
    <property type="entry name" value="Lysozyme-like_dom_sf"/>
</dbReference>
<dbReference type="Pfam" id="PF01464">
    <property type="entry name" value="SLT"/>
    <property type="match status" value="1"/>
</dbReference>
<comment type="similarity">
    <text evidence="1">Belongs to the transglycosylase Slt family.</text>
</comment>
<sequence>MMRKIWGAAITLLVPFTVLAQANQGRDTLALSPLLNGLTVPMVPYQYMVYKNRLDSIQKTVPLTYNEYVQKYIDIYTSRKGQIGKVLGLSTYYFPIFEKSLKEFDIPDEIKYVSIVESSLDPHAVSKTGATGPWQFMSQTAKGYGLKMDRFVDERKDPVSASHAAAAYFRDAYNELGDWLLAIAAYNCGKGAVTRAIAKSGGKADFWSIRNFLPQETRNYVPAFIATTYIMNCYNKHDITSQQSEFSLLNDVIEVNSPVSLEAIAKAANVDIKLLSLLNPSYKKLFVNGSSGSPKRIVIPENKNQETYASLYETLNNSTSALPEMIAAPRNTSAPTAVRQPAKKYISYKVKAGDTLSEIASKFTGSNVSEIKSKNRLKSSVLQPGMILKINKG</sequence>
<proteinExistence type="inferred from homology"/>
<comment type="caution">
    <text evidence="4">The sequence shown here is derived from an EMBL/GenBank/DDBJ whole genome shotgun (WGS) entry which is preliminary data.</text>
</comment>
<dbReference type="CDD" id="cd16894">
    <property type="entry name" value="MltD-like"/>
    <property type="match status" value="1"/>
</dbReference>
<protein>
    <submittedName>
        <fullName evidence="4">Transglycosylase SLT domain-containing protein</fullName>
    </submittedName>
</protein>
<dbReference type="AlphaFoldDB" id="A0A7K1Y4B1"/>
<evidence type="ECO:0000313" key="4">
    <source>
        <dbReference type="EMBL" id="MXV17948.1"/>
    </source>
</evidence>
<dbReference type="PANTHER" id="PTHR37423">
    <property type="entry name" value="SOLUBLE LYTIC MUREIN TRANSGLYCOSYLASE-RELATED"/>
    <property type="match status" value="1"/>
</dbReference>
<keyword evidence="2" id="KW-0732">Signal</keyword>
<dbReference type="Proteomes" id="UP000451233">
    <property type="component" value="Unassembled WGS sequence"/>
</dbReference>
<feature type="signal peptide" evidence="2">
    <location>
        <begin position="1"/>
        <end position="20"/>
    </location>
</feature>
<dbReference type="CDD" id="cd00118">
    <property type="entry name" value="LysM"/>
    <property type="match status" value="1"/>
</dbReference>
<dbReference type="SMART" id="SM00257">
    <property type="entry name" value="LysM"/>
    <property type="match status" value="1"/>
</dbReference>
<keyword evidence="5" id="KW-1185">Reference proteome</keyword>
<dbReference type="SUPFAM" id="SSF54106">
    <property type="entry name" value="LysM domain"/>
    <property type="match status" value="1"/>
</dbReference>
<dbReference type="EMBL" id="WVHS01000007">
    <property type="protein sequence ID" value="MXV17948.1"/>
    <property type="molecule type" value="Genomic_DNA"/>
</dbReference>
<dbReference type="Gene3D" id="3.10.350.10">
    <property type="entry name" value="LysM domain"/>
    <property type="match status" value="1"/>
</dbReference>